<proteinExistence type="predicted"/>
<dbReference type="OrthoDB" id="9760059at2"/>
<keyword evidence="1" id="KW-0732">Signal</keyword>
<evidence type="ECO:0008006" key="4">
    <source>
        <dbReference type="Google" id="ProtNLM"/>
    </source>
</evidence>
<keyword evidence="3" id="KW-1185">Reference proteome</keyword>
<gene>
    <name evidence="2" type="ORF">A5CBH24_08260</name>
</gene>
<dbReference type="Gene3D" id="2.160.20.110">
    <property type="match status" value="2"/>
</dbReference>
<dbReference type="RefSeq" id="WP_141412301.1">
    <property type="nucleotide sequence ID" value="NZ_AP019735.1"/>
</dbReference>
<dbReference type="Proteomes" id="UP000318946">
    <property type="component" value="Chromosome"/>
</dbReference>
<dbReference type="KEGG" id="acou:A5CBH24_08260"/>
<feature type="signal peptide" evidence="1">
    <location>
        <begin position="1"/>
        <end position="21"/>
    </location>
</feature>
<feature type="chain" id="PRO_5021397276" description="GLUG domain-containing protein" evidence="1">
    <location>
        <begin position="22"/>
        <end position="607"/>
    </location>
</feature>
<evidence type="ECO:0000313" key="3">
    <source>
        <dbReference type="Proteomes" id="UP000318946"/>
    </source>
</evidence>
<evidence type="ECO:0000313" key="2">
    <source>
        <dbReference type="EMBL" id="BBL03513.1"/>
    </source>
</evidence>
<dbReference type="AlphaFoldDB" id="A0A4Y1WR15"/>
<reference evidence="3" key="1">
    <citation type="submission" date="2019-06" db="EMBL/GenBank/DDBJ databases">
        <title>Alistipes onderdonkii subsp. vulgaris subsp. nov., Alistipes dispar sp. nov. and Alistipes communis sp. nov., isolated from human faeces, and creation of Alistipes onderdonkii subsp. onderdonkii subsp. nov.</title>
        <authorList>
            <person name="Sakamoto M."/>
            <person name="Ikeyama N."/>
            <person name="Ogata Y."/>
            <person name="Suda W."/>
            <person name="Iino T."/>
            <person name="Hattori M."/>
            <person name="Ohkuma M."/>
        </authorList>
    </citation>
    <scope>NUCLEOTIDE SEQUENCE [LARGE SCALE GENOMIC DNA]</scope>
    <source>
        <strain evidence="3">5CBH24</strain>
    </source>
</reference>
<dbReference type="GeneID" id="78341538"/>
<name>A0A4Y1WR15_9BACT</name>
<organism evidence="2 3">
    <name type="scientific">Alistipes communis</name>
    <dbReference type="NCBI Taxonomy" id="2585118"/>
    <lineage>
        <taxon>Bacteria</taxon>
        <taxon>Pseudomonadati</taxon>
        <taxon>Bacteroidota</taxon>
        <taxon>Bacteroidia</taxon>
        <taxon>Bacteroidales</taxon>
        <taxon>Rikenellaceae</taxon>
        <taxon>Alistipes</taxon>
    </lineage>
</organism>
<accession>A0A4Y1WR15</accession>
<dbReference type="EMBL" id="AP019735">
    <property type="protein sequence ID" value="BBL03513.1"/>
    <property type="molecule type" value="Genomic_DNA"/>
</dbReference>
<evidence type="ECO:0000256" key="1">
    <source>
        <dbReference type="SAM" id="SignalP"/>
    </source>
</evidence>
<protein>
    <recommendedName>
        <fullName evidence="4">GLUG domain-containing protein</fullName>
    </recommendedName>
</protein>
<sequence length="607" mass="62512">MKRIILLSFVSMLLSVGTTMAEGISSAWELVAFATAANAGEDITPWADREGVISLTADIDMAKVKDFVPIAVFDGIFDGGCHTISNWKTTAGLFHIVSEKAVVRNLTIDASCSMKCTDNGEEEFYAGFIADVNHGTLEGCINRGQISHRSGKSLMSNYVGGICGMNKYIVINCDNYGNVSSSGNFGGNLDNRSAGIYLGGVVGGSPTRPLSCAFIGYCDNHGTITYSGAFPNNYIGGIAGSHTYVKVKFCTNRGNVTVAAKSISESDVPQGLQVGGICGLTKGDIVCSDNFGEIIARCDIFTMAGGIAGSTHSALTVGDCVNYAAVTASGFAGGSVGGIVGQAARPIVAVQCLNKAAVKFAGESPKVRTAVGGIIGNAFAKGDAKWAVAVVECRNEGDVSCGYAANTYNSARGIHVGGLCGFIAGNETVNAVVRFSSNTGAVHSESGRIGGIMALASFCDVQECVNEGTVDGSAAVAGGISGLFEAGDMYGCVNVGDVLLKGSGNAGGIVGTTQTPKRYTAITDCRNGGVICGRFGFTASILAESRNDTDRVDGCGVGGAVGTPAQGREAPRVTAENYGMFILGRNTERNNAEVGEVRPCYYWNGTK</sequence>